<dbReference type="EC" id="2.5.1.18" evidence="1"/>
<dbReference type="Gene3D" id="3.40.30.10">
    <property type="entry name" value="Glutaredoxin"/>
    <property type="match status" value="1"/>
</dbReference>
<evidence type="ECO:0000313" key="5">
    <source>
        <dbReference type="EMBL" id="KAK3102752.1"/>
    </source>
</evidence>
<dbReference type="PROSITE" id="PS50404">
    <property type="entry name" value="GST_NTER"/>
    <property type="match status" value="1"/>
</dbReference>
<dbReference type="InterPro" id="IPR004045">
    <property type="entry name" value="Glutathione_S-Trfase_N"/>
</dbReference>
<dbReference type="SUPFAM" id="SSF52833">
    <property type="entry name" value="Thioredoxin-like"/>
    <property type="match status" value="1"/>
</dbReference>
<name>A0AA89CAR3_PINIB</name>
<proteinExistence type="predicted"/>
<dbReference type="InterPro" id="IPR036249">
    <property type="entry name" value="Thioredoxin-like_sf"/>
</dbReference>
<dbReference type="Proteomes" id="UP001186944">
    <property type="component" value="Unassembled WGS sequence"/>
</dbReference>
<dbReference type="InterPro" id="IPR050213">
    <property type="entry name" value="GST_superfamily"/>
</dbReference>
<sequence>MQKKVDDKKPKYKLTYFNIRGRGELPRIIFAAANQPFEDKRVEFIDWPNLKPSKYVHTEFTVKIFYCY</sequence>
<evidence type="ECO:0000256" key="2">
    <source>
        <dbReference type="ARBA" id="ARBA00022679"/>
    </source>
</evidence>
<keyword evidence="6" id="KW-1185">Reference proteome</keyword>
<dbReference type="GO" id="GO:0004364">
    <property type="term" value="F:glutathione transferase activity"/>
    <property type="evidence" value="ECO:0007669"/>
    <property type="project" value="UniProtKB-EC"/>
</dbReference>
<organism evidence="5 6">
    <name type="scientific">Pinctada imbricata</name>
    <name type="common">Atlantic pearl-oyster</name>
    <name type="synonym">Pinctada martensii</name>
    <dbReference type="NCBI Taxonomy" id="66713"/>
    <lineage>
        <taxon>Eukaryota</taxon>
        <taxon>Metazoa</taxon>
        <taxon>Spiralia</taxon>
        <taxon>Lophotrochozoa</taxon>
        <taxon>Mollusca</taxon>
        <taxon>Bivalvia</taxon>
        <taxon>Autobranchia</taxon>
        <taxon>Pteriomorphia</taxon>
        <taxon>Pterioida</taxon>
        <taxon>Pterioidea</taxon>
        <taxon>Pteriidae</taxon>
        <taxon>Pinctada</taxon>
    </lineage>
</organism>
<dbReference type="PANTHER" id="PTHR11571">
    <property type="entry name" value="GLUTATHIONE S-TRANSFERASE"/>
    <property type="match status" value="1"/>
</dbReference>
<evidence type="ECO:0000256" key="3">
    <source>
        <dbReference type="ARBA" id="ARBA00047960"/>
    </source>
</evidence>
<dbReference type="CDD" id="cd03039">
    <property type="entry name" value="GST_N_Sigma_like"/>
    <property type="match status" value="1"/>
</dbReference>
<evidence type="ECO:0000256" key="1">
    <source>
        <dbReference type="ARBA" id="ARBA00012452"/>
    </source>
</evidence>
<reference evidence="5" key="1">
    <citation type="submission" date="2019-08" db="EMBL/GenBank/DDBJ databases">
        <title>The improved chromosome-level genome for the pearl oyster Pinctada fucata martensii using PacBio sequencing and Hi-C.</title>
        <authorList>
            <person name="Zheng Z."/>
        </authorList>
    </citation>
    <scope>NUCLEOTIDE SEQUENCE</scope>
    <source>
        <strain evidence="5">ZZ-2019</strain>
        <tissue evidence="5">Adductor muscle</tissue>
    </source>
</reference>
<dbReference type="AlphaFoldDB" id="A0AA89CAR3"/>
<evidence type="ECO:0000259" key="4">
    <source>
        <dbReference type="PROSITE" id="PS50404"/>
    </source>
</evidence>
<dbReference type="PANTHER" id="PTHR11571:SF224">
    <property type="entry name" value="HEMATOPOIETIC PROSTAGLANDIN D SYNTHASE"/>
    <property type="match status" value="1"/>
</dbReference>
<gene>
    <name evidence="5" type="ORF">FSP39_013662</name>
</gene>
<dbReference type="EMBL" id="VSWD01000005">
    <property type="protein sequence ID" value="KAK3102752.1"/>
    <property type="molecule type" value="Genomic_DNA"/>
</dbReference>
<evidence type="ECO:0000313" key="6">
    <source>
        <dbReference type="Proteomes" id="UP001186944"/>
    </source>
</evidence>
<accession>A0AA89CAR3</accession>
<keyword evidence="2" id="KW-0808">Transferase</keyword>
<comment type="caution">
    <text evidence="5">The sequence shown here is derived from an EMBL/GenBank/DDBJ whole genome shotgun (WGS) entry which is preliminary data.</text>
</comment>
<feature type="domain" description="GST N-terminal" evidence="4">
    <location>
        <begin position="10"/>
        <end position="68"/>
    </location>
</feature>
<dbReference type="GO" id="GO:0006749">
    <property type="term" value="P:glutathione metabolic process"/>
    <property type="evidence" value="ECO:0007669"/>
    <property type="project" value="TreeGrafter"/>
</dbReference>
<protein>
    <recommendedName>
        <fullName evidence="1">glutathione transferase</fullName>
        <ecNumber evidence="1">2.5.1.18</ecNumber>
    </recommendedName>
</protein>
<comment type="catalytic activity">
    <reaction evidence="3">
        <text>RX + glutathione = an S-substituted glutathione + a halide anion + H(+)</text>
        <dbReference type="Rhea" id="RHEA:16437"/>
        <dbReference type="ChEBI" id="CHEBI:15378"/>
        <dbReference type="ChEBI" id="CHEBI:16042"/>
        <dbReference type="ChEBI" id="CHEBI:17792"/>
        <dbReference type="ChEBI" id="CHEBI:57925"/>
        <dbReference type="ChEBI" id="CHEBI:90779"/>
        <dbReference type="EC" id="2.5.1.18"/>
    </reaction>
</comment>